<keyword evidence="1" id="KW-0812">Transmembrane</keyword>
<feature type="domain" description="Major facilitator superfamily (MFS) profile" evidence="2">
    <location>
        <begin position="24"/>
        <end position="47"/>
    </location>
</feature>
<gene>
    <name evidence="3" type="ORF">GCM10007170_24980</name>
</gene>
<reference evidence="4" key="1">
    <citation type="journal article" date="2019" name="Int. J. Syst. Evol. Microbiol.">
        <title>The Global Catalogue of Microorganisms (GCM) 10K type strain sequencing project: providing services to taxonomists for standard genome sequencing and annotation.</title>
        <authorList>
            <consortium name="The Broad Institute Genomics Platform"/>
            <consortium name="The Broad Institute Genome Sequencing Center for Infectious Disease"/>
            <person name="Wu L."/>
            <person name="Ma J."/>
        </authorList>
    </citation>
    <scope>NUCLEOTIDE SEQUENCE [LARGE SCALE GENOMIC DNA]</scope>
    <source>
        <strain evidence="4">CGMCC 1.12778</strain>
    </source>
</reference>
<feature type="transmembrane region" description="Helical" evidence="1">
    <location>
        <begin position="20"/>
        <end position="37"/>
    </location>
</feature>
<dbReference type="PROSITE" id="PS50850">
    <property type="entry name" value="MFS"/>
    <property type="match status" value="1"/>
</dbReference>
<keyword evidence="1" id="KW-1133">Transmembrane helix</keyword>
<proteinExistence type="predicted"/>
<name>A0ABQ2AV69_9MICC</name>
<evidence type="ECO:0000313" key="3">
    <source>
        <dbReference type="EMBL" id="GGH96647.1"/>
    </source>
</evidence>
<evidence type="ECO:0000313" key="4">
    <source>
        <dbReference type="Proteomes" id="UP000643279"/>
    </source>
</evidence>
<dbReference type="Proteomes" id="UP000643279">
    <property type="component" value="Unassembled WGS sequence"/>
</dbReference>
<keyword evidence="4" id="KW-1185">Reference proteome</keyword>
<accession>A0ABQ2AV69</accession>
<protein>
    <recommendedName>
        <fullName evidence="2">Major facilitator superfamily (MFS) profile domain-containing protein</fullName>
    </recommendedName>
</protein>
<dbReference type="InterPro" id="IPR020846">
    <property type="entry name" value="MFS_dom"/>
</dbReference>
<dbReference type="EMBL" id="BMFW01000010">
    <property type="protein sequence ID" value="GGH96647.1"/>
    <property type="molecule type" value="Genomic_DNA"/>
</dbReference>
<comment type="caution">
    <text evidence="3">The sequence shown here is derived from an EMBL/GenBank/DDBJ whole genome shotgun (WGS) entry which is preliminary data.</text>
</comment>
<sequence length="47" mass="4830">MSSPVSGEAAVKKPGNHQRALRTVTIISTFGGLLFGYDTGVINGALP</sequence>
<evidence type="ECO:0000256" key="1">
    <source>
        <dbReference type="SAM" id="Phobius"/>
    </source>
</evidence>
<organism evidence="3 4">
    <name type="scientific">Arthrobacter liuii</name>
    <dbReference type="NCBI Taxonomy" id="1476996"/>
    <lineage>
        <taxon>Bacteria</taxon>
        <taxon>Bacillati</taxon>
        <taxon>Actinomycetota</taxon>
        <taxon>Actinomycetes</taxon>
        <taxon>Micrococcales</taxon>
        <taxon>Micrococcaceae</taxon>
        <taxon>Arthrobacter</taxon>
    </lineage>
</organism>
<evidence type="ECO:0000259" key="2">
    <source>
        <dbReference type="PROSITE" id="PS50850"/>
    </source>
</evidence>
<keyword evidence="1" id="KW-0472">Membrane</keyword>